<dbReference type="STRING" id="658167.SAMN04488135_101307"/>
<dbReference type="SUPFAM" id="SSF103473">
    <property type="entry name" value="MFS general substrate transporter"/>
    <property type="match status" value="1"/>
</dbReference>
<dbReference type="PANTHER" id="PTHR12778">
    <property type="entry name" value="SOLUTE CARRIER FAMILY 33 ACETYL-COA TRANSPORTER -RELATED"/>
    <property type="match status" value="1"/>
</dbReference>
<gene>
    <name evidence="7" type="ORF">SAMN04488135_101307</name>
</gene>
<feature type="transmembrane region" description="Helical" evidence="6">
    <location>
        <begin position="161"/>
        <end position="182"/>
    </location>
</feature>
<sequence>MRLSHVAILSHVLQKILMRELFHHRRLILTLALLYLSQGIPIGIAMDALPTLLRHDGAPLQALAFLPLVGLPWVLKFLWAPLVDNYWSVRLGRRRSWILPMQMVVLGCLLALAWAGASVATATWAVGLLAVASLASATQDIATDGMAAEHFSGELLAKVNAIQVAGVMIGFFAGGAGSLMLTGLFGQRIAFLTMFCVPLLSVCVVAVLKLGDVHEQPPVAQFKASLLHFLRRPLAPSLLLLAFLSAMTAVSGFGLSKLYLNDMGWALEEIGRLGMVGGLVTVVLGCGGGAWLIKRIGLWRSFSLGVFLAGCSALLWFVQAAQWLALRDGLVWSCILIGSLATGITSVAILTAAMSFAGQGDQAGTDVTAVQSTRDLSEMLASSFLVALTAQVGYGGAFLSGCLLAAVALTVALRLQARDRERPILSADRF</sequence>
<feature type="transmembrane region" description="Helical" evidence="6">
    <location>
        <begin position="189"/>
        <end position="208"/>
    </location>
</feature>
<dbReference type="GO" id="GO:0022857">
    <property type="term" value="F:transmembrane transporter activity"/>
    <property type="evidence" value="ECO:0007669"/>
    <property type="project" value="InterPro"/>
</dbReference>
<feature type="transmembrane region" description="Helical" evidence="6">
    <location>
        <begin position="27"/>
        <end position="46"/>
    </location>
</feature>
<keyword evidence="2" id="KW-0813">Transport</keyword>
<evidence type="ECO:0000256" key="3">
    <source>
        <dbReference type="ARBA" id="ARBA00022692"/>
    </source>
</evidence>
<dbReference type="InterPro" id="IPR036259">
    <property type="entry name" value="MFS_trans_sf"/>
</dbReference>
<keyword evidence="3 6" id="KW-0812">Transmembrane</keyword>
<dbReference type="AlphaFoldDB" id="A0A1M5MSK2"/>
<organism evidence="7 8">
    <name type="scientific">Pollutimonas bauzanensis</name>
    <dbReference type="NCBI Taxonomy" id="658167"/>
    <lineage>
        <taxon>Bacteria</taxon>
        <taxon>Pseudomonadati</taxon>
        <taxon>Pseudomonadota</taxon>
        <taxon>Betaproteobacteria</taxon>
        <taxon>Burkholderiales</taxon>
        <taxon>Alcaligenaceae</taxon>
        <taxon>Pollutimonas</taxon>
    </lineage>
</organism>
<dbReference type="InterPro" id="IPR014090">
    <property type="entry name" value="Siderophore_transpt_RhtX/FptX"/>
</dbReference>
<evidence type="ECO:0000313" key="8">
    <source>
        <dbReference type="Proteomes" id="UP000184226"/>
    </source>
</evidence>
<feature type="transmembrane region" description="Helical" evidence="6">
    <location>
        <begin position="392"/>
        <end position="413"/>
    </location>
</feature>
<keyword evidence="4 6" id="KW-1133">Transmembrane helix</keyword>
<dbReference type="InterPro" id="IPR004752">
    <property type="entry name" value="AmpG_permease/AT-1"/>
</dbReference>
<evidence type="ECO:0000313" key="7">
    <source>
        <dbReference type="EMBL" id="SHG80197.1"/>
    </source>
</evidence>
<reference evidence="7 8" key="1">
    <citation type="submission" date="2016-11" db="EMBL/GenBank/DDBJ databases">
        <authorList>
            <person name="Jaros S."/>
            <person name="Januszkiewicz K."/>
            <person name="Wedrychowicz H."/>
        </authorList>
    </citation>
    <scope>NUCLEOTIDE SEQUENCE [LARGE SCALE GENOMIC DNA]</scope>
    <source>
        <strain evidence="7 8">CGMCC 1.10190</strain>
    </source>
</reference>
<proteinExistence type="predicted"/>
<dbReference type="Proteomes" id="UP000184226">
    <property type="component" value="Unassembled WGS sequence"/>
</dbReference>
<dbReference type="EMBL" id="FQXE01000001">
    <property type="protein sequence ID" value="SHG80197.1"/>
    <property type="molecule type" value="Genomic_DNA"/>
</dbReference>
<evidence type="ECO:0000256" key="5">
    <source>
        <dbReference type="ARBA" id="ARBA00023136"/>
    </source>
</evidence>
<name>A0A1M5MSK2_9BURK</name>
<accession>A0A1M5MSK2</accession>
<keyword evidence="8" id="KW-1185">Reference proteome</keyword>
<dbReference type="Pfam" id="PF07690">
    <property type="entry name" value="MFS_1"/>
    <property type="match status" value="1"/>
</dbReference>
<protein>
    <submittedName>
        <fullName evidence="7">Siderophore transporter, RhtX/FptX family</fullName>
    </submittedName>
</protein>
<feature type="transmembrane region" description="Helical" evidence="6">
    <location>
        <begin position="299"/>
        <end position="318"/>
    </location>
</feature>
<dbReference type="Gene3D" id="1.20.1250.20">
    <property type="entry name" value="MFS general substrate transporter like domains"/>
    <property type="match status" value="1"/>
</dbReference>
<feature type="transmembrane region" description="Helical" evidence="6">
    <location>
        <begin position="103"/>
        <end position="126"/>
    </location>
</feature>
<comment type="subcellular location">
    <subcellularLocation>
        <location evidence="1">Membrane</location>
        <topology evidence="1">Multi-pass membrane protein</topology>
    </subcellularLocation>
</comment>
<evidence type="ECO:0000256" key="1">
    <source>
        <dbReference type="ARBA" id="ARBA00004141"/>
    </source>
</evidence>
<dbReference type="InterPro" id="IPR011701">
    <property type="entry name" value="MFS"/>
</dbReference>
<evidence type="ECO:0000256" key="6">
    <source>
        <dbReference type="SAM" id="Phobius"/>
    </source>
</evidence>
<dbReference type="PANTHER" id="PTHR12778:SF10">
    <property type="entry name" value="MAJOR FACILITATOR SUPERFAMILY DOMAIN-CONTAINING PROTEIN 3"/>
    <property type="match status" value="1"/>
</dbReference>
<dbReference type="NCBIfam" id="TIGR02718">
    <property type="entry name" value="sider_RhtX_FptX"/>
    <property type="match status" value="1"/>
</dbReference>
<feature type="transmembrane region" description="Helical" evidence="6">
    <location>
        <begin position="58"/>
        <end position="82"/>
    </location>
</feature>
<feature type="transmembrane region" description="Helical" evidence="6">
    <location>
        <begin position="330"/>
        <end position="357"/>
    </location>
</feature>
<feature type="transmembrane region" description="Helical" evidence="6">
    <location>
        <begin position="272"/>
        <end position="293"/>
    </location>
</feature>
<keyword evidence="5 6" id="KW-0472">Membrane</keyword>
<evidence type="ECO:0000256" key="4">
    <source>
        <dbReference type="ARBA" id="ARBA00022989"/>
    </source>
</evidence>
<evidence type="ECO:0000256" key="2">
    <source>
        <dbReference type="ARBA" id="ARBA00022448"/>
    </source>
</evidence>
<feature type="transmembrane region" description="Helical" evidence="6">
    <location>
        <begin position="238"/>
        <end position="260"/>
    </location>
</feature>
<dbReference type="GO" id="GO:0016020">
    <property type="term" value="C:membrane"/>
    <property type="evidence" value="ECO:0007669"/>
    <property type="project" value="UniProtKB-SubCell"/>
</dbReference>